<name>A0ACB5U3R9_CANBO</name>
<sequence length="291" mass="32839">MEPVTFFTRIQKYVVPRFIHSYKDDYIGFIAKHSNKSRLELIEKNLIGILSVLLTSEEEIKESKIMKIINNATPKYKNYKLSRVVASVSPLLLIWEILCLYNSDESKKRIENALIYIARAREGNNSSGSISTTSITSDSNTSATEHLLKSKDDSNCLETLFEMNILGLAQSFAAAIYGSKGTQPFIARVQSIRGIMCLAELANSFESCLPQFMTSLQVALESPELQLEALRCLHTVIQKLRASSLCIIIDLVISYLVQKYELFSKDCREVAKLILDTIFSDRFDVEKIING</sequence>
<dbReference type="EMBL" id="BSXV01004678">
    <property type="protein sequence ID" value="GMF01008.1"/>
    <property type="molecule type" value="Genomic_DNA"/>
</dbReference>
<protein>
    <submittedName>
        <fullName evidence="1">Unnamed protein product</fullName>
    </submittedName>
</protein>
<organism evidence="1 2">
    <name type="scientific">Candida boidinii</name>
    <name type="common">Yeast</name>
    <dbReference type="NCBI Taxonomy" id="5477"/>
    <lineage>
        <taxon>Eukaryota</taxon>
        <taxon>Fungi</taxon>
        <taxon>Dikarya</taxon>
        <taxon>Ascomycota</taxon>
        <taxon>Saccharomycotina</taxon>
        <taxon>Pichiomycetes</taxon>
        <taxon>Pichiales</taxon>
        <taxon>Pichiaceae</taxon>
        <taxon>Ogataea</taxon>
        <taxon>Ogataea/Candida clade</taxon>
    </lineage>
</organism>
<dbReference type="Proteomes" id="UP001165101">
    <property type="component" value="Unassembled WGS sequence"/>
</dbReference>
<evidence type="ECO:0000313" key="1">
    <source>
        <dbReference type="EMBL" id="GMF01008.1"/>
    </source>
</evidence>
<keyword evidence="2" id="KW-1185">Reference proteome</keyword>
<evidence type="ECO:0000313" key="2">
    <source>
        <dbReference type="Proteomes" id="UP001165101"/>
    </source>
</evidence>
<accession>A0ACB5U3R9</accession>
<proteinExistence type="predicted"/>
<gene>
    <name evidence="1" type="ORF">Cboi01_000571800</name>
</gene>
<comment type="caution">
    <text evidence="1">The sequence shown here is derived from an EMBL/GenBank/DDBJ whole genome shotgun (WGS) entry which is preliminary data.</text>
</comment>
<reference evidence="1" key="1">
    <citation type="submission" date="2023-04" db="EMBL/GenBank/DDBJ databases">
        <title>Candida boidinii NBRC 1967.</title>
        <authorList>
            <person name="Ichikawa N."/>
            <person name="Sato H."/>
            <person name="Tonouchi N."/>
        </authorList>
    </citation>
    <scope>NUCLEOTIDE SEQUENCE</scope>
    <source>
        <strain evidence="1">NBRC 1967</strain>
    </source>
</reference>